<dbReference type="Proteomes" id="UP000887580">
    <property type="component" value="Unplaced"/>
</dbReference>
<evidence type="ECO:0000313" key="1">
    <source>
        <dbReference type="Proteomes" id="UP000887580"/>
    </source>
</evidence>
<organism evidence="1 2">
    <name type="scientific">Panagrolaimus sp. PS1159</name>
    <dbReference type="NCBI Taxonomy" id="55785"/>
    <lineage>
        <taxon>Eukaryota</taxon>
        <taxon>Metazoa</taxon>
        <taxon>Ecdysozoa</taxon>
        <taxon>Nematoda</taxon>
        <taxon>Chromadorea</taxon>
        <taxon>Rhabditida</taxon>
        <taxon>Tylenchina</taxon>
        <taxon>Panagrolaimomorpha</taxon>
        <taxon>Panagrolaimoidea</taxon>
        <taxon>Panagrolaimidae</taxon>
        <taxon>Panagrolaimus</taxon>
    </lineage>
</organism>
<accession>A0AC35ESQ8</accession>
<proteinExistence type="predicted"/>
<reference evidence="2" key="1">
    <citation type="submission" date="2022-11" db="UniProtKB">
        <authorList>
            <consortium name="WormBaseParasite"/>
        </authorList>
    </citation>
    <scope>IDENTIFICATION</scope>
</reference>
<dbReference type="WBParaSite" id="PS1159_v2.g10374.t1">
    <property type="protein sequence ID" value="PS1159_v2.g10374.t1"/>
    <property type="gene ID" value="PS1159_v2.g10374"/>
</dbReference>
<sequence>MQCQYVFT</sequence>
<name>A0AC35ESQ8_9BILA</name>
<protein>
    <submittedName>
        <fullName evidence="2">Uncharacterized protein</fullName>
    </submittedName>
</protein>
<evidence type="ECO:0000313" key="2">
    <source>
        <dbReference type="WBParaSite" id="PS1159_v2.g10374.t1"/>
    </source>
</evidence>